<dbReference type="HAMAP" id="MF_00050">
    <property type="entry name" value="EF_Ts"/>
    <property type="match status" value="1"/>
</dbReference>
<keyword evidence="4 6" id="KW-0648">Protein biosynthesis</keyword>
<comment type="subcellular location">
    <subcellularLocation>
        <location evidence="6 8">Cytoplasm</location>
    </subcellularLocation>
</comment>
<dbReference type="PANTHER" id="PTHR11741">
    <property type="entry name" value="ELONGATION FACTOR TS"/>
    <property type="match status" value="1"/>
</dbReference>
<dbReference type="PROSITE" id="PS01126">
    <property type="entry name" value="EF_TS_1"/>
    <property type="match status" value="1"/>
</dbReference>
<comment type="caution">
    <text evidence="10">The sequence shown here is derived from an EMBL/GenBank/DDBJ whole genome shotgun (WGS) entry which is preliminary data.</text>
</comment>
<dbReference type="Pfam" id="PF00889">
    <property type="entry name" value="EF_TS"/>
    <property type="match status" value="1"/>
</dbReference>
<keyword evidence="3 6" id="KW-0251">Elongation factor</keyword>
<protein>
    <recommendedName>
        <fullName evidence="2 6">Elongation factor Ts</fullName>
        <shortName evidence="6">EF-Ts</shortName>
    </recommendedName>
</protein>
<feature type="region of interest" description="Involved in Mg(2+) ion dislocation from EF-Tu" evidence="6">
    <location>
        <begin position="81"/>
        <end position="84"/>
    </location>
</feature>
<feature type="domain" description="Translation elongation factor EFTs/EF1B dimerisation" evidence="9">
    <location>
        <begin position="72"/>
        <end position="274"/>
    </location>
</feature>
<dbReference type="InterPro" id="IPR001816">
    <property type="entry name" value="Transl_elong_EFTs/EF1B"/>
</dbReference>
<accession>C8PDB6</accession>
<dbReference type="Proteomes" id="UP000004115">
    <property type="component" value="Unassembled WGS sequence"/>
</dbReference>
<dbReference type="Gene3D" id="3.30.479.20">
    <property type="entry name" value="Elongation factor Ts, dimerisation domain"/>
    <property type="match status" value="2"/>
</dbReference>
<dbReference type="GO" id="GO:0005737">
    <property type="term" value="C:cytoplasm"/>
    <property type="evidence" value="ECO:0007669"/>
    <property type="project" value="UniProtKB-SubCell"/>
</dbReference>
<dbReference type="AlphaFoldDB" id="C8PDB6"/>
<dbReference type="FunFam" id="1.10.286.20:FF:000001">
    <property type="entry name" value="Elongation factor Ts"/>
    <property type="match status" value="1"/>
</dbReference>
<dbReference type="PROSITE" id="PS01127">
    <property type="entry name" value="EF_TS_2"/>
    <property type="match status" value="1"/>
</dbReference>
<evidence type="ECO:0000259" key="9">
    <source>
        <dbReference type="Pfam" id="PF00889"/>
    </source>
</evidence>
<keyword evidence="6" id="KW-0963">Cytoplasm</keyword>
<dbReference type="SUPFAM" id="SSF46934">
    <property type="entry name" value="UBA-like"/>
    <property type="match status" value="1"/>
</dbReference>
<evidence type="ECO:0000313" key="10">
    <source>
        <dbReference type="EMBL" id="EEW51589.1"/>
    </source>
</evidence>
<dbReference type="FunFam" id="1.10.8.10:FF:000001">
    <property type="entry name" value="Elongation factor Ts"/>
    <property type="match status" value="1"/>
</dbReference>
<organism evidence="10 11">
    <name type="scientific">Lactobacillus iners DSM 13335</name>
    <dbReference type="NCBI Taxonomy" id="525328"/>
    <lineage>
        <taxon>Bacteria</taxon>
        <taxon>Bacillati</taxon>
        <taxon>Bacillota</taxon>
        <taxon>Bacilli</taxon>
        <taxon>Lactobacillales</taxon>
        <taxon>Lactobacillaceae</taxon>
        <taxon>Lactobacillus</taxon>
    </lineage>
</organism>
<evidence type="ECO:0000256" key="3">
    <source>
        <dbReference type="ARBA" id="ARBA00022768"/>
    </source>
</evidence>
<evidence type="ECO:0000256" key="5">
    <source>
        <dbReference type="ARBA" id="ARBA00025453"/>
    </source>
</evidence>
<dbReference type="Gene3D" id="1.10.8.10">
    <property type="entry name" value="DNA helicase RuvA subunit, C-terminal domain"/>
    <property type="match status" value="1"/>
</dbReference>
<dbReference type="PANTHER" id="PTHR11741:SF0">
    <property type="entry name" value="ELONGATION FACTOR TS, MITOCHONDRIAL"/>
    <property type="match status" value="1"/>
</dbReference>
<dbReference type="InterPro" id="IPR036402">
    <property type="entry name" value="EF-Ts_dimer_sf"/>
</dbReference>
<reference evidence="10 11" key="1">
    <citation type="submission" date="2009-09" db="EMBL/GenBank/DDBJ databases">
        <authorList>
            <person name="Qin X."/>
            <person name="Bachman B."/>
            <person name="Battles P."/>
            <person name="Bell A."/>
            <person name="Bess C."/>
            <person name="Bickham C."/>
            <person name="Chaboub L."/>
            <person name="Chen D."/>
            <person name="Coyle M."/>
            <person name="Deiros D.R."/>
            <person name="Dinh H."/>
            <person name="Forbes L."/>
            <person name="Fowler G."/>
            <person name="Francisco L."/>
            <person name="Fu Q."/>
            <person name="Gubbala S."/>
            <person name="Hale W."/>
            <person name="Han Y."/>
            <person name="Hemphill L."/>
            <person name="Highlander S.K."/>
            <person name="Hirani K."/>
            <person name="Hogues M."/>
            <person name="Jackson L."/>
            <person name="Jakkamsetti A."/>
            <person name="Javaid M."/>
            <person name="Jiang H."/>
            <person name="Korchina V."/>
            <person name="Kovar C."/>
            <person name="Lara F."/>
            <person name="Lee S."/>
            <person name="Mata R."/>
            <person name="Mathew T."/>
            <person name="Moen C."/>
            <person name="Morales K."/>
            <person name="Munidasa M."/>
            <person name="Nazareth L."/>
            <person name="Ngo R."/>
            <person name="Nguyen L."/>
            <person name="Okwuonu G."/>
            <person name="Ongeri F."/>
            <person name="Patil S."/>
            <person name="Petrosino J."/>
            <person name="Pham C."/>
            <person name="Pham P."/>
            <person name="Pu L.-L."/>
            <person name="Puazo M."/>
            <person name="Raj R."/>
            <person name="Reid J."/>
            <person name="Rouhana J."/>
            <person name="Saada N."/>
            <person name="Shang Y."/>
            <person name="Simmons D."/>
            <person name="Thornton R."/>
            <person name="Warren J."/>
            <person name="Weissenberger G."/>
            <person name="Zhang J."/>
            <person name="Zhang L."/>
            <person name="Zhou C."/>
            <person name="Zhu D."/>
            <person name="Muzny D."/>
            <person name="Worley K."/>
            <person name="Gibbs R."/>
        </authorList>
    </citation>
    <scope>NUCLEOTIDE SEQUENCE [LARGE SCALE GENOMIC DNA]</scope>
    <source>
        <strain evidence="10 11">DSM 13335</strain>
    </source>
</reference>
<gene>
    <name evidence="6 10" type="primary">tsf</name>
    <name evidence="10" type="ORF">HMPREF0520_1086</name>
</gene>
<dbReference type="EMBL" id="ACLN01000015">
    <property type="protein sequence ID" value="EEW51589.1"/>
    <property type="molecule type" value="Genomic_DNA"/>
</dbReference>
<dbReference type="NCBIfam" id="TIGR00116">
    <property type="entry name" value="tsf"/>
    <property type="match status" value="1"/>
</dbReference>
<evidence type="ECO:0000256" key="2">
    <source>
        <dbReference type="ARBA" id="ARBA00016956"/>
    </source>
</evidence>
<dbReference type="InterPro" id="IPR009060">
    <property type="entry name" value="UBA-like_sf"/>
</dbReference>
<dbReference type="Gene3D" id="1.10.286.20">
    <property type="match status" value="1"/>
</dbReference>
<name>C8PDB6_9LACO</name>
<dbReference type="CDD" id="cd14275">
    <property type="entry name" value="UBA_EF-Ts"/>
    <property type="match status" value="1"/>
</dbReference>
<comment type="similarity">
    <text evidence="1 6 7">Belongs to the EF-Ts family.</text>
</comment>
<keyword evidence="11" id="KW-1185">Reference proteome</keyword>
<evidence type="ECO:0000313" key="11">
    <source>
        <dbReference type="Proteomes" id="UP000004115"/>
    </source>
</evidence>
<dbReference type="SUPFAM" id="SSF54713">
    <property type="entry name" value="Elongation factor Ts (EF-Ts), dimerisation domain"/>
    <property type="match status" value="2"/>
</dbReference>
<dbReference type="InterPro" id="IPR018101">
    <property type="entry name" value="Transl_elong_Ts_CS"/>
</dbReference>
<comment type="function">
    <text evidence="5 6 7">Associates with the EF-Tu.GDP complex and induces the exchange of GDP to GTP. It remains bound to the aminoacyl-tRNA.EF-Tu.GTP complex up to the GTP hydrolysis stage on the ribosome.</text>
</comment>
<dbReference type="HOGENOM" id="CLU_047155_0_2_9"/>
<dbReference type="GO" id="GO:0003746">
    <property type="term" value="F:translation elongation factor activity"/>
    <property type="evidence" value="ECO:0007669"/>
    <property type="project" value="UniProtKB-UniRule"/>
</dbReference>
<evidence type="ECO:0000256" key="1">
    <source>
        <dbReference type="ARBA" id="ARBA00005532"/>
    </source>
</evidence>
<sequence>MMAKITAAQVKELRERTGAGMMDVKKALVKADGDMDKATDILRESGAAKAAKKSGRIAAEGLAAFDVEGNNAVLVEINSETDFVSSNDKFVKFVDDVTKAILAAKPADLEAAMNVPLGEGTIASAETELTAVIGEKITLRRFTILTKKDNEVFGAYKHNNGAIIAVTILDGDNAEAAKNIAMHVAAINPEYLDKSQVPAEVLEHQTDVFTKETEKEGKPSKIIPKIVEGRMNKYLAEICLVDQPYVKDSDMTVAEYVKSVKSEVKNFVRYEVGEGIEKKQEDFAAEVREQMR</sequence>
<proteinExistence type="inferred from homology"/>
<evidence type="ECO:0000256" key="6">
    <source>
        <dbReference type="HAMAP-Rule" id="MF_00050"/>
    </source>
</evidence>
<dbReference type="InterPro" id="IPR014039">
    <property type="entry name" value="Transl_elong_EFTs/EF1B_dimer"/>
</dbReference>
<evidence type="ECO:0000256" key="8">
    <source>
        <dbReference type="RuleBase" id="RU000643"/>
    </source>
</evidence>
<evidence type="ECO:0000256" key="4">
    <source>
        <dbReference type="ARBA" id="ARBA00022917"/>
    </source>
</evidence>
<evidence type="ECO:0000256" key="7">
    <source>
        <dbReference type="RuleBase" id="RU000642"/>
    </source>
</evidence>